<evidence type="ECO:0000313" key="3">
    <source>
        <dbReference type="Proteomes" id="UP001519289"/>
    </source>
</evidence>
<protein>
    <recommendedName>
        <fullName evidence="4">YfhD family protein</fullName>
    </recommendedName>
</protein>
<organism evidence="2 3">
    <name type="scientific">Symbiobacterium terraclitae</name>
    <dbReference type="NCBI Taxonomy" id="557451"/>
    <lineage>
        <taxon>Bacteria</taxon>
        <taxon>Bacillati</taxon>
        <taxon>Bacillota</taxon>
        <taxon>Clostridia</taxon>
        <taxon>Eubacteriales</taxon>
        <taxon>Symbiobacteriaceae</taxon>
        <taxon>Symbiobacterium</taxon>
    </lineage>
</organism>
<keyword evidence="3" id="KW-1185">Reference proteome</keyword>
<dbReference type="RefSeq" id="WP_209467000.1">
    <property type="nucleotide sequence ID" value="NZ_JAGGLG010000019.1"/>
</dbReference>
<comment type="caution">
    <text evidence="2">The sequence shown here is derived from an EMBL/GenBank/DDBJ whole genome shotgun (WGS) entry which is preliminary data.</text>
</comment>
<feature type="region of interest" description="Disordered" evidence="1">
    <location>
        <begin position="1"/>
        <end position="57"/>
    </location>
</feature>
<accession>A0ABS4JTL7</accession>
<reference evidence="2 3" key="1">
    <citation type="submission" date="2021-03" db="EMBL/GenBank/DDBJ databases">
        <title>Genomic Encyclopedia of Type Strains, Phase IV (KMG-IV): sequencing the most valuable type-strain genomes for metagenomic binning, comparative biology and taxonomic classification.</title>
        <authorList>
            <person name="Goeker M."/>
        </authorList>
    </citation>
    <scope>NUCLEOTIDE SEQUENCE [LARGE SCALE GENOMIC DNA]</scope>
    <source>
        <strain evidence="2 3">DSM 27138</strain>
    </source>
</reference>
<sequence>MSRKGERNQRLQAGKANRRERGFLPSMEGAAKAQFDDPEEAKRKTLHVPDPADRWPD</sequence>
<dbReference type="Proteomes" id="UP001519289">
    <property type="component" value="Unassembled WGS sequence"/>
</dbReference>
<dbReference type="EMBL" id="JAGGLG010000019">
    <property type="protein sequence ID" value="MBP2018875.1"/>
    <property type="molecule type" value="Genomic_DNA"/>
</dbReference>
<proteinExistence type="predicted"/>
<evidence type="ECO:0000256" key="1">
    <source>
        <dbReference type="SAM" id="MobiDB-lite"/>
    </source>
</evidence>
<evidence type="ECO:0000313" key="2">
    <source>
        <dbReference type="EMBL" id="MBP2018875.1"/>
    </source>
</evidence>
<name>A0ABS4JTL7_9FIRM</name>
<gene>
    <name evidence="2" type="ORF">J2Z79_002290</name>
</gene>
<evidence type="ECO:0008006" key="4">
    <source>
        <dbReference type="Google" id="ProtNLM"/>
    </source>
</evidence>